<dbReference type="EMBL" id="JBHUMZ010000010">
    <property type="protein sequence ID" value="MFD2637675.1"/>
    <property type="molecule type" value="Genomic_DNA"/>
</dbReference>
<accession>A0ABW5Q794</accession>
<evidence type="ECO:0000313" key="1">
    <source>
        <dbReference type="EMBL" id="MFD2637675.1"/>
    </source>
</evidence>
<gene>
    <name evidence="1" type="ORF">ACFSW4_02160</name>
</gene>
<protein>
    <submittedName>
        <fullName evidence="1">Uncharacterized protein</fullName>
    </submittedName>
</protein>
<sequence>MDYIFEGHLVTQETWEYYWYYEDWDLYIDNSKPKRSYVNETNELCRSLTNEIADIF</sequence>
<name>A0ABW5Q794_9BACI</name>
<organism evidence="1 2">
    <name type="scientific">Piscibacillus salipiscarius</name>
    <dbReference type="NCBI Taxonomy" id="299480"/>
    <lineage>
        <taxon>Bacteria</taxon>
        <taxon>Bacillati</taxon>
        <taxon>Bacillota</taxon>
        <taxon>Bacilli</taxon>
        <taxon>Bacillales</taxon>
        <taxon>Bacillaceae</taxon>
        <taxon>Piscibacillus</taxon>
    </lineage>
</organism>
<proteinExistence type="predicted"/>
<evidence type="ECO:0000313" key="2">
    <source>
        <dbReference type="Proteomes" id="UP001597452"/>
    </source>
</evidence>
<dbReference type="Proteomes" id="UP001597452">
    <property type="component" value="Unassembled WGS sequence"/>
</dbReference>
<dbReference type="RefSeq" id="WP_279401621.1">
    <property type="nucleotide sequence ID" value="NZ_JBHUMZ010000010.1"/>
</dbReference>
<reference evidence="2" key="1">
    <citation type="journal article" date="2019" name="Int. J. Syst. Evol. Microbiol.">
        <title>The Global Catalogue of Microorganisms (GCM) 10K type strain sequencing project: providing services to taxonomists for standard genome sequencing and annotation.</title>
        <authorList>
            <consortium name="The Broad Institute Genomics Platform"/>
            <consortium name="The Broad Institute Genome Sequencing Center for Infectious Disease"/>
            <person name="Wu L."/>
            <person name="Ma J."/>
        </authorList>
    </citation>
    <scope>NUCLEOTIDE SEQUENCE [LARGE SCALE GENOMIC DNA]</scope>
    <source>
        <strain evidence="2">TISTR 1571</strain>
    </source>
</reference>
<keyword evidence="2" id="KW-1185">Reference proteome</keyword>
<comment type="caution">
    <text evidence="1">The sequence shown here is derived from an EMBL/GenBank/DDBJ whole genome shotgun (WGS) entry which is preliminary data.</text>
</comment>